<name>A0A2K8U816_9GAMM</name>
<dbReference type="KEGG" id="tsy:THSYN_12455"/>
<dbReference type="AlphaFoldDB" id="A0A2K8U816"/>
<evidence type="ECO:0000313" key="2">
    <source>
        <dbReference type="Proteomes" id="UP000232638"/>
    </source>
</evidence>
<protein>
    <submittedName>
        <fullName evidence="1">Uncharacterized protein</fullName>
    </submittedName>
</protein>
<keyword evidence="2" id="KW-1185">Reference proteome</keyword>
<accession>A0A2K8U816</accession>
<dbReference type="Proteomes" id="UP000232638">
    <property type="component" value="Chromosome"/>
</dbReference>
<reference evidence="1 2" key="1">
    <citation type="submission" date="2017-03" db="EMBL/GenBank/DDBJ databases">
        <title>Complete genome sequence of Candidatus 'Thiodictyon syntrophicum' sp. nov. strain Cad16T, a photolithoautotroph purple sulfur bacterium isolated from an alpine meromictic lake.</title>
        <authorList>
            <person name="Luedin S.M."/>
            <person name="Pothier J.F."/>
            <person name="Danza F."/>
            <person name="Storelli N."/>
            <person name="Wittwer M."/>
            <person name="Tonolla M."/>
        </authorList>
    </citation>
    <scope>NUCLEOTIDE SEQUENCE [LARGE SCALE GENOMIC DNA]</scope>
    <source>
        <strain evidence="1 2">Cad16T</strain>
    </source>
</reference>
<evidence type="ECO:0000313" key="1">
    <source>
        <dbReference type="EMBL" id="AUB81694.1"/>
    </source>
</evidence>
<dbReference type="EMBL" id="CP020370">
    <property type="protein sequence ID" value="AUB81694.1"/>
    <property type="molecule type" value="Genomic_DNA"/>
</dbReference>
<organism evidence="1 2">
    <name type="scientific">Candidatus Thiodictyon syntrophicum</name>
    <dbReference type="NCBI Taxonomy" id="1166950"/>
    <lineage>
        <taxon>Bacteria</taxon>
        <taxon>Pseudomonadati</taxon>
        <taxon>Pseudomonadota</taxon>
        <taxon>Gammaproteobacteria</taxon>
        <taxon>Chromatiales</taxon>
        <taxon>Chromatiaceae</taxon>
        <taxon>Thiodictyon</taxon>
    </lineage>
</organism>
<proteinExistence type="predicted"/>
<gene>
    <name evidence="1" type="ORF">THSYN_12455</name>
</gene>
<sequence length="390" mass="42030">MLTQIGWPPGRAVPAKTARDLLALANEGADKETLQAVTRVARALPVADEVGNDAIYAAWIRSQSPELETLITEQRRQSASPALEALHALVTGRLERYAALKDQDGVLLVQAFAMAPEPFRSRLAQTVAASPDRGIKEAYRRALSSGAVDKAQSVENLKLVGDEDGLFEQTRHLRLLDVLGLCERWAAVPGRPAHPAHRAAVDKAVSEYRSLGAFKVEPGPELPDGMVDLFDFWRDQEPSDADLRADLTAEDPFRKARGLYLGQERNLVEAQRLTAAATSEHWPERLIARLLDPAALAGAPEDHVLWVNACAGDAGLLAAPIGGTPEDYARHSARFQQASGPAAARTRGLLSILCTFQGVFVAGGITVDETGEATDRGAVELEDAGEVEFE</sequence>